<dbReference type="GO" id="GO:0043709">
    <property type="term" value="P:cell adhesion involved in single-species biofilm formation"/>
    <property type="evidence" value="ECO:0007669"/>
    <property type="project" value="TreeGrafter"/>
</dbReference>
<gene>
    <name evidence="3" type="ORF">MNY72_11830</name>
</gene>
<dbReference type="GO" id="GO:0009289">
    <property type="term" value="C:pilus"/>
    <property type="evidence" value="ECO:0007669"/>
    <property type="project" value="InterPro"/>
</dbReference>
<evidence type="ECO:0000259" key="2">
    <source>
        <dbReference type="Pfam" id="PF00419"/>
    </source>
</evidence>
<dbReference type="InterPro" id="IPR000259">
    <property type="entry name" value="Adhesion_dom_fimbrial"/>
</dbReference>
<organism evidence="3 4">
    <name type="scientific">Moellerella wisconsensis</name>
    <dbReference type="NCBI Taxonomy" id="158849"/>
    <lineage>
        <taxon>Bacteria</taxon>
        <taxon>Pseudomonadati</taxon>
        <taxon>Pseudomonadota</taxon>
        <taxon>Gammaproteobacteria</taxon>
        <taxon>Enterobacterales</taxon>
        <taxon>Morganellaceae</taxon>
        <taxon>Moellerella</taxon>
    </lineage>
</organism>
<reference evidence="3" key="1">
    <citation type="submission" date="2022-03" db="EMBL/GenBank/DDBJ databases">
        <title>ESBL-producing Moellerella wisconsensis and Escherichia marmotae isolated from wild game meat.</title>
        <authorList>
            <person name="Biggel M."/>
        </authorList>
    </citation>
    <scope>NUCLEOTIDE SEQUENCE</scope>
    <source>
        <strain evidence="3">W51</strain>
    </source>
</reference>
<dbReference type="AlphaFoldDB" id="A0A9Q8V2T6"/>
<dbReference type="SUPFAM" id="SSF49401">
    <property type="entry name" value="Bacterial adhesins"/>
    <property type="match status" value="1"/>
</dbReference>
<name>A0A9Q8V2T6_9GAMM</name>
<dbReference type="PANTHER" id="PTHR33420:SF27">
    <property type="entry name" value="PROTEIN FIMG"/>
    <property type="match status" value="1"/>
</dbReference>
<accession>A0A9Q8V2T6</accession>
<proteinExistence type="predicted"/>
<dbReference type="Pfam" id="PF00419">
    <property type="entry name" value="Fimbrial"/>
    <property type="match status" value="1"/>
</dbReference>
<dbReference type="Gene3D" id="2.60.40.1090">
    <property type="entry name" value="Fimbrial-type adhesion domain"/>
    <property type="match status" value="1"/>
</dbReference>
<sequence length="165" mass="18393">MNNSVILFLFLMFSSFTMANTVNINVYGRVTVSPCQVENKNYLIDFKKINISEFKNNQSTKWVDFVVKLKNCPISTKQATLSIAGVADPNNSNYFINNGKAKGVALDLMDRNTKKNIKNGSKLVATVNQKTKSAEYPLSARVIKNGTGLTTGGFRSHLEFTLIYH</sequence>
<keyword evidence="1" id="KW-0732">Signal</keyword>
<evidence type="ECO:0000313" key="4">
    <source>
        <dbReference type="Proteomes" id="UP000829116"/>
    </source>
</evidence>
<dbReference type="InterPro" id="IPR008966">
    <property type="entry name" value="Adhesion_dom_sf"/>
</dbReference>
<feature type="signal peptide" evidence="1">
    <location>
        <begin position="1"/>
        <end position="19"/>
    </location>
</feature>
<dbReference type="PANTHER" id="PTHR33420">
    <property type="entry name" value="FIMBRIAL SUBUNIT ELFA-RELATED"/>
    <property type="match status" value="1"/>
</dbReference>
<dbReference type="EMBL" id="CP093245">
    <property type="protein sequence ID" value="UNH30033.1"/>
    <property type="molecule type" value="Genomic_DNA"/>
</dbReference>
<dbReference type="InterPro" id="IPR050263">
    <property type="entry name" value="Bact_Fimbrial_Adh_Pro"/>
</dbReference>
<dbReference type="RefSeq" id="WP_241541888.1">
    <property type="nucleotide sequence ID" value="NZ_CAWQWN010000001.1"/>
</dbReference>
<evidence type="ECO:0000256" key="1">
    <source>
        <dbReference type="SAM" id="SignalP"/>
    </source>
</evidence>
<dbReference type="InterPro" id="IPR036937">
    <property type="entry name" value="Adhesion_dom_fimbrial_sf"/>
</dbReference>
<dbReference type="Proteomes" id="UP000829116">
    <property type="component" value="Chromosome"/>
</dbReference>
<evidence type="ECO:0000313" key="3">
    <source>
        <dbReference type="EMBL" id="UNH30033.1"/>
    </source>
</evidence>
<protein>
    <submittedName>
        <fullName evidence="3">Type 1 fimbrial protein</fullName>
    </submittedName>
</protein>
<feature type="domain" description="Fimbrial-type adhesion" evidence="2">
    <location>
        <begin position="24"/>
        <end position="164"/>
    </location>
</feature>
<feature type="chain" id="PRO_5040514528" evidence="1">
    <location>
        <begin position="20"/>
        <end position="165"/>
    </location>
</feature>